<organism evidence="4 5">
    <name type="scientific">Sulfurimonas paralvinellae</name>
    <dbReference type="NCBI Taxonomy" id="317658"/>
    <lineage>
        <taxon>Bacteria</taxon>
        <taxon>Pseudomonadati</taxon>
        <taxon>Campylobacterota</taxon>
        <taxon>Epsilonproteobacteria</taxon>
        <taxon>Campylobacterales</taxon>
        <taxon>Sulfurimonadaceae</taxon>
        <taxon>Sulfurimonas</taxon>
    </lineage>
</organism>
<dbReference type="InterPro" id="IPR024654">
    <property type="entry name" value="Calcineurin-like_PHP_lpxH"/>
</dbReference>
<keyword evidence="5" id="KW-1185">Reference proteome</keyword>
<dbReference type="SUPFAM" id="SSF56300">
    <property type="entry name" value="Metallo-dependent phosphatases"/>
    <property type="match status" value="1"/>
</dbReference>
<dbReference type="NCBIfam" id="TIGR00040">
    <property type="entry name" value="yfcE"/>
    <property type="match status" value="1"/>
</dbReference>
<evidence type="ECO:0000259" key="3">
    <source>
        <dbReference type="Pfam" id="PF12850"/>
    </source>
</evidence>
<evidence type="ECO:0000256" key="2">
    <source>
        <dbReference type="RuleBase" id="RU362039"/>
    </source>
</evidence>
<dbReference type="InterPro" id="IPR053193">
    <property type="entry name" value="MetalloPDE_YfcE-like"/>
</dbReference>
<evidence type="ECO:0000313" key="4">
    <source>
        <dbReference type="EMBL" id="QOP44877.1"/>
    </source>
</evidence>
<dbReference type="InterPro" id="IPR000979">
    <property type="entry name" value="Phosphodiesterase_MJ0936/Vps29"/>
</dbReference>
<dbReference type="PANTHER" id="PTHR43165:SF1">
    <property type="entry name" value="PHOSPHODIESTERASE MJ0936"/>
    <property type="match status" value="1"/>
</dbReference>
<dbReference type="RefSeq" id="WP_193111090.1">
    <property type="nucleotide sequence ID" value="NZ_CP041406.1"/>
</dbReference>
<protein>
    <recommendedName>
        <fullName evidence="2">Phosphoesterase</fullName>
        <ecNumber evidence="2">3.1.4.-</ecNumber>
    </recommendedName>
</protein>
<dbReference type="EMBL" id="CP041406">
    <property type="protein sequence ID" value="QOP44877.1"/>
    <property type="molecule type" value="Genomic_DNA"/>
</dbReference>
<dbReference type="PANTHER" id="PTHR43165">
    <property type="entry name" value="METALLOPHOSPHOESTERASE"/>
    <property type="match status" value="1"/>
</dbReference>
<name>A0A7M1B564_9BACT</name>
<evidence type="ECO:0000313" key="5">
    <source>
        <dbReference type="Proteomes" id="UP000593580"/>
    </source>
</evidence>
<dbReference type="AlphaFoldDB" id="A0A7M1B564"/>
<accession>A0A7M1B564</accession>
<reference evidence="4 5" key="1">
    <citation type="submission" date="2019-07" db="EMBL/GenBank/DDBJ databases">
        <title>Sulfurimonas paralvinellae sp. nov., a novel mesophilic, hydrogen- and sulfur-oxidizing chemolithoautotroph within the Epsilonproteo- bacteria isolated from a deep-sea hydrothermal vent polychaete nest, reclassification of Thiomicrospira denitrificans as Sulfurimonas denitrificans comb. nov. and emended description of the genus Sulfurimonas.</title>
        <authorList>
            <person name="Wang S."/>
            <person name="Jiang L."/>
            <person name="Shao Z."/>
        </authorList>
    </citation>
    <scope>NUCLEOTIDE SEQUENCE [LARGE SCALE GENOMIC DNA]</scope>
    <source>
        <strain evidence="4 5">GO25</strain>
    </source>
</reference>
<feature type="domain" description="Calcineurin-like phosphoesterase" evidence="3">
    <location>
        <begin position="1"/>
        <end position="144"/>
    </location>
</feature>
<proteinExistence type="inferred from homology"/>
<dbReference type="EC" id="3.1.4.-" evidence="2"/>
<dbReference type="Pfam" id="PF12850">
    <property type="entry name" value="Metallophos_2"/>
    <property type="match status" value="1"/>
</dbReference>
<dbReference type="Proteomes" id="UP000593580">
    <property type="component" value="Chromosome"/>
</dbReference>
<dbReference type="GO" id="GO:0046872">
    <property type="term" value="F:metal ion binding"/>
    <property type="evidence" value="ECO:0007669"/>
    <property type="project" value="UniProtKB-KW"/>
</dbReference>
<dbReference type="Gene3D" id="3.60.21.10">
    <property type="match status" value="1"/>
</dbReference>
<dbReference type="InterPro" id="IPR029052">
    <property type="entry name" value="Metallo-depent_PP-like"/>
</dbReference>
<dbReference type="GO" id="GO:0016787">
    <property type="term" value="F:hydrolase activity"/>
    <property type="evidence" value="ECO:0007669"/>
    <property type="project" value="UniProtKB-UniRule"/>
</dbReference>
<evidence type="ECO:0000256" key="1">
    <source>
        <dbReference type="ARBA" id="ARBA00008950"/>
    </source>
</evidence>
<comment type="cofactor">
    <cofactor evidence="2">
        <name>a divalent metal cation</name>
        <dbReference type="ChEBI" id="CHEBI:60240"/>
    </cofactor>
</comment>
<dbReference type="KEGG" id="spal:FM071_00600"/>
<keyword evidence="2" id="KW-0479">Metal-binding</keyword>
<sequence length="174" mass="20078">MKIGVLSDTHSKIKRAKIALDFLIAEGAEFIIHAGDIVEPEILELLANCGKKYIAVYGNNDAHLAAYHNDYNLVQEPYYFKLADTKFKLMHLPFYMTADAEVVIFGHTHAFEIEFKGKTLYLNPGEVCARNKALSECVMLEVKSNKFIVNYYTRKPKKEFKLQKTYEFKRQKSE</sequence>
<comment type="similarity">
    <text evidence="1 2">Belongs to the metallophosphoesterase superfamily. YfcE family.</text>
</comment>
<gene>
    <name evidence="4" type="ORF">FM071_00600</name>
</gene>